<feature type="region of interest" description="Disordered" evidence="1">
    <location>
        <begin position="29"/>
        <end position="61"/>
    </location>
</feature>
<evidence type="ECO:0000313" key="5">
    <source>
        <dbReference type="Proteomes" id="UP001612928"/>
    </source>
</evidence>
<comment type="caution">
    <text evidence="4">The sequence shown here is derived from an EMBL/GenBank/DDBJ whole genome shotgun (WGS) entry which is preliminary data.</text>
</comment>
<feature type="signal peptide" evidence="2">
    <location>
        <begin position="1"/>
        <end position="20"/>
    </location>
</feature>
<dbReference type="GO" id="GO:0016787">
    <property type="term" value="F:hydrolase activity"/>
    <property type="evidence" value="ECO:0007669"/>
    <property type="project" value="UniProtKB-KW"/>
</dbReference>
<dbReference type="PANTHER" id="PTHR21666:SF270">
    <property type="entry name" value="MUREIN HYDROLASE ACTIVATOR ENVC"/>
    <property type="match status" value="1"/>
</dbReference>
<dbReference type="CDD" id="cd12797">
    <property type="entry name" value="M23_peptidase"/>
    <property type="match status" value="1"/>
</dbReference>
<keyword evidence="2" id="KW-0732">Signal</keyword>
<keyword evidence="5" id="KW-1185">Reference proteome</keyword>
<evidence type="ECO:0000313" key="4">
    <source>
        <dbReference type="EMBL" id="MFI7439259.1"/>
    </source>
</evidence>
<evidence type="ECO:0000259" key="3">
    <source>
        <dbReference type="Pfam" id="PF01551"/>
    </source>
</evidence>
<dbReference type="SUPFAM" id="SSF51261">
    <property type="entry name" value="Duplicated hybrid motif"/>
    <property type="match status" value="1"/>
</dbReference>
<dbReference type="Pfam" id="PF01551">
    <property type="entry name" value="Peptidase_M23"/>
    <property type="match status" value="1"/>
</dbReference>
<proteinExistence type="predicted"/>
<protein>
    <submittedName>
        <fullName evidence="4">M23 family metallopeptidase</fullName>
        <ecNumber evidence="4">3.4.24.-</ecNumber>
    </submittedName>
</protein>
<dbReference type="InterPro" id="IPR050570">
    <property type="entry name" value="Cell_wall_metabolism_enzyme"/>
</dbReference>
<gene>
    <name evidence="4" type="ORF">ACIBP5_04755</name>
</gene>
<dbReference type="PANTHER" id="PTHR21666">
    <property type="entry name" value="PEPTIDASE-RELATED"/>
    <property type="match status" value="1"/>
</dbReference>
<feature type="domain" description="M23ase beta-sheet core" evidence="3">
    <location>
        <begin position="97"/>
        <end position="191"/>
    </location>
</feature>
<accession>A0ABW7ZXL8</accession>
<reference evidence="4 5" key="1">
    <citation type="submission" date="2024-10" db="EMBL/GenBank/DDBJ databases">
        <title>The Natural Products Discovery Center: Release of the First 8490 Sequenced Strains for Exploring Actinobacteria Biosynthetic Diversity.</title>
        <authorList>
            <person name="Kalkreuter E."/>
            <person name="Kautsar S.A."/>
            <person name="Yang D."/>
            <person name="Bader C.D."/>
            <person name="Teijaro C.N."/>
            <person name="Fluegel L."/>
            <person name="Davis C.M."/>
            <person name="Simpson J.R."/>
            <person name="Lauterbach L."/>
            <person name="Steele A.D."/>
            <person name="Gui C."/>
            <person name="Meng S."/>
            <person name="Li G."/>
            <person name="Viehrig K."/>
            <person name="Ye F."/>
            <person name="Su P."/>
            <person name="Kiefer A.F."/>
            <person name="Nichols A."/>
            <person name="Cepeda A.J."/>
            <person name="Yan W."/>
            <person name="Fan B."/>
            <person name="Jiang Y."/>
            <person name="Adhikari A."/>
            <person name="Zheng C.-J."/>
            <person name="Schuster L."/>
            <person name="Cowan T.M."/>
            <person name="Smanski M.J."/>
            <person name="Chevrette M.G."/>
            <person name="De Carvalho L.P.S."/>
            <person name="Shen B."/>
        </authorList>
    </citation>
    <scope>NUCLEOTIDE SEQUENCE [LARGE SCALE GENOMIC DNA]</scope>
    <source>
        <strain evidence="4 5">NPDC049503</strain>
    </source>
</reference>
<evidence type="ECO:0000256" key="1">
    <source>
        <dbReference type="SAM" id="MobiDB-lite"/>
    </source>
</evidence>
<dbReference type="EMBL" id="JBITMB010000001">
    <property type="protein sequence ID" value="MFI7439259.1"/>
    <property type="molecule type" value="Genomic_DNA"/>
</dbReference>
<keyword evidence="4" id="KW-0378">Hydrolase</keyword>
<name>A0ABW7ZXL8_9ACTN</name>
<sequence length="335" mass="33741">MKLNGALVAGCTLLFGLATATVTATAAAANPAPAPTSSPTASPAPTATATATPTPTGTESPAQLLAAPNFQLPFPCGQTWNGNNSASSAHKAYEIDFNRGSTAGADLGDAVVAAAAGTVGISAHQGSANGFGNLVTINHGGGYITYYAHLNARTVSAGQTVAQGQKIGTVGKTSRPGNNISPHLHFEVRKGTGYPSNIQRAVFDGKAFAYPIANVTSKNKCSGGAPANPHTPEKVCGSGYQVVDSQALGTEGRVYLLYNGATGYNCVTTLKTTSLGAQTATAAFLEAQGSARKTDSGNFTYYAGPVTAKAPGKCVKWGGKAGSATYTSPFEHCGS</sequence>
<dbReference type="RefSeq" id="WP_397018789.1">
    <property type="nucleotide sequence ID" value="NZ_JBITMB010000001.1"/>
</dbReference>
<organism evidence="4 5">
    <name type="scientific">Nonomuraea indica</name>
    <dbReference type="NCBI Taxonomy" id="1581193"/>
    <lineage>
        <taxon>Bacteria</taxon>
        <taxon>Bacillati</taxon>
        <taxon>Actinomycetota</taxon>
        <taxon>Actinomycetes</taxon>
        <taxon>Streptosporangiales</taxon>
        <taxon>Streptosporangiaceae</taxon>
        <taxon>Nonomuraea</taxon>
    </lineage>
</organism>
<dbReference type="EC" id="3.4.24.-" evidence="4"/>
<dbReference type="Gene3D" id="2.70.70.10">
    <property type="entry name" value="Glucose Permease (Domain IIA)"/>
    <property type="match status" value="1"/>
</dbReference>
<dbReference type="InterPro" id="IPR011055">
    <property type="entry name" value="Dup_hybrid_motif"/>
</dbReference>
<dbReference type="InterPro" id="IPR016047">
    <property type="entry name" value="M23ase_b-sheet_dom"/>
</dbReference>
<evidence type="ECO:0000256" key="2">
    <source>
        <dbReference type="SAM" id="SignalP"/>
    </source>
</evidence>
<dbReference type="Proteomes" id="UP001612928">
    <property type="component" value="Unassembled WGS sequence"/>
</dbReference>
<feature type="chain" id="PRO_5046638153" evidence="2">
    <location>
        <begin position="21"/>
        <end position="335"/>
    </location>
</feature>